<dbReference type="GO" id="GO:0016788">
    <property type="term" value="F:hydrolase activity, acting on ester bonds"/>
    <property type="evidence" value="ECO:0007669"/>
    <property type="project" value="UniProtKB-ARBA"/>
</dbReference>
<protein>
    <submittedName>
        <fullName evidence="2">Uncharacterized protein</fullName>
    </submittedName>
</protein>
<dbReference type="GO" id="GO:0004930">
    <property type="term" value="F:G protein-coupled receptor activity"/>
    <property type="evidence" value="ECO:0007669"/>
    <property type="project" value="InterPro"/>
</dbReference>
<dbReference type="Gene3D" id="2.60.120.200">
    <property type="match status" value="2"/>
</dbReference>
<dbReference type="PANTHER" id="PTHR46682:SF1">
    <property type="entry name" value="ADHESION G-PROTEIN COUPLED RECEPTOR V1"/>
    <property type="match status" value="1"/>
</dbReference>
<gene>
    <name evidence="2" type="ORF">DVW87_09290</name>
</gene>
<feature type="region of interest" description="Disordered" evidence="1">
    <location>
        <begin position="552"/>
        <end position="571"/>
    </location>
</feature>
<dbReference type="Gene3D" id="2.60.40.2700">
    <property type="match status" value="1"/>
</dbReference>
<dbReference type="AlphaFoldDB" id="A0A369VSQ8"/>
<proteinExistence type="predicted"/>
<dbReference type="InterPro" id="IPR026919">
    <property type="entry name" value="ADGRV1"/>
</dbReference>
<dbReference type="SUPFAM" id="SSF141072">
    <property type="entry name" value="CalX-like"/>
    <property type="match status" value="1"/>
</dbReference>
<sequence>MPGIGIGLGLELGGGGGQLTETAIAAALVAKGLTDAQGRAAIGGASSVAAGLRAVGLTVMASPAPTPTPGPSPTPSAYLPSLASAPVAAYGPAKMVEGYSGPAMRVRAASGGAEQDIAFGANGQADLSGLSTAGNAYTVSIVYDQTGAGRHLTQPTVANQPTLNIVDGRGEFITDTTARFFLVPAAVTFDRADHAAYFVGRQVRSAAYSSWLTMGTAPDLAYQAFSGTPTMQGIGTSTVSPAPAYTSNPGASRSVVSMVSRSSGLTTMRDEDAATSATSLGALALTTGGKVGGGHINTSLIMEALVIYPAGHPSADATAVRASLRTRYGTRAATTASVYFLGDSITNSTGALPGRGIARLVSDALSDQGIVCYGAGTNGATVAANTRPNWPISTAAKRVLHLWLGTNNYLVNAASFTGSITGTTLTVEATGSGTIAIGAILYGPGVAAGTTITAGSGTSWTVSAAQAVPSAALKTTQQASQVVSWLEAAADWARANGGFTHVVCGTALPRSTGFDDTMEAQRLAMNAAIRSSAKWEAVADYAADSVYGVAGTSVSDPNRASNKTSLYSDGTHPGATGGHAFMVPIAKAAIEAALATAGSGGGSSGTPAPAWTVAPAITGPAQVGQTLTGADGTISNGTVSVRQWVRDSSSITGANANTYTLTSADLGAQITYLVTATGAGGSAVQGSSPTAAVTAASTTPTVTLSGAQTKAEGNSGATLFTYTVARSAATGAVSVPWTFTAGDTGADDFTGGVYPAGGTVDMADGAAAGTITISVNGDTTVEASETFTVSIAAPSGYSAGAAMSATGTVSNDDAPAQTGDLLDNVTAAPAGAYSLRRLKTSYAGPAINVVRADGTAQDIGFTSSGDLDTAALLAFTGTTSSSTGTVATWYDQSGNGRHWTNATASTQPSIVATGAVLTRNGKPMILFGASKLLNSPLSASATVRSLRIVADHRSNSNSDILRASASGGWEVRYSAAHGLQVLVQGGSVQFTTSTLETLNVSSTLAIDWNAGAYSASIDGGTATTGTASGTFTAGLTSVLGGSTSQAFGVATVLDFQGAILSSTDSTAIQASQKAYWGTP</sequence>
<dbReference type="GO" id="GO:0016020">
    <property type="term" value="C:membrane"/>
    <property type="evidence" value="ECO:0007669"/>
    <property type="project" value="InterPro"/>
</dbReference>
<keyword evidence="3" id="KW-1185">Reference proteome</keyword>
<evidence type="ECO:0000313" key="3">
    <source>
        <dbReference type="Proteomes" id="UP000253918"/>
    </source>
</evidence>
<evidence type="ECO:0000313" key="2">
    <source>
        <dbReference type="EMBL" id="RDE05434.1"/>
    </source>
</evidence>
<accession>A0A369VSQ8</accession>
<dbReference type="InterPro" id="IPR038081">
    <property type="entry name" value="CalX-like_sf"/>
</dbReference>
<dbReference type="Proteomes" id="UP000253918">
    <property type="component" value="Unassembled WGS sequence"/>
</dbReference>
<dbReference type="OrthoDB" id="7586328at2"/>
<dbReference type="SUPFAM" id="SSF52266">
    <property type="entry name" value="SGNH hydrolase"/>
    <property type="match status" value="1"/>
</dbReference>
<dbReference type="EMBL" id="QQNB01000002">
    <property type="protein sequence ID" value="RDE05434.1"/>
    <property type="molecule type" value="Genomic_DNA"/>
</dbReference>
<dbReference type="Gene3D" id="3.40.50.1110">
    <property type="entry name" value="SGNH hydrolase"/>
    <property type="match status" value="1"/>
</dbReference>
<name>A0A369VSQ8_9SPHN</name>
<dbReference type="PANTHER" id="PTHR46682">
    <property type="entry name" value="ADHESION G-PROTEIN COUPLED RECEPTOR V1"/>
    <property type="match status" value="1"/>
</dbReference>
<dbReference type="InterPro" id="IPR036514">
    <property type="entry name" value="SGNH_hydro_sf"/>
</dbReference>
<reference evidence="2 3" key="1">
    <citation type="submission" date="2018-07" db="EMBL/GenBank/DDBJ databases">
        <title>a novel species of Sphingomonas isolated from the rhizosphere soil of Araceae plant.</title>
        <authorList>
            <person name="Zhiyong W."/>
            <person name="Qinglan Z."/>
            <person name="Zhiwei F."/>
            <person name="Ding X."/>
            <person name="Gejiao W."/>
            <person name="Shixue Z."/>
        </authorList>
    </citation>
    <scope>NUCLEOTIDE SEQUENCE [LARGE SCALE GENOMIC DNA]</scope>
    <source>
        <strain evidence="2 3">WZY 27</strain>
    </source>
</reference>
<feature type="compositionally biased region" description="Polar residues" evidence="1">
    <location>
        <begin position="552"/>
        <end position="568"/>
    </location>
</feature>
<comment type="caution">
    <text evidence="2">The sequence shown here is derived from an EMBL/GenBank/DDBJ whole genome shotgun (WGS) entry which is preliminary data.</text>
</comment>
<organism evidence="2 3">
    <name type="scientific">Sphingomonas aracearum</name>
    <dbReference type="NCBI Taxonomy" id="2283317"/>
    <lineage>
        <taxon>Bacteria</taxon>
        <taxon>Pseudomonadati</taxon>
        <taxon>Pseudomonadota</taxon>
        <taxon>Alphaproteobacteria</taxon>
        <taxon>Sphingomonadales</taxon>
        <taxon>Sphingomonadaceae</taxon>
        <taxon>Sphingomonas</taxon>
    </lineage>
</organism>
<evidence type="ECO:0000256" key="1">
    <source>
        <dbReference type="SAM" id="MobiDB-lite"/>
    </source>
</evidence>
<dbReference type="RefSeq" id="WP_114687504.1">
    <property type="nucleotide sequence ID" value="NZ_QQNB01000002.1"/>
</dbReference>
<dbReference type="Gene3D" id="2.60.40.2030">
    <property type="match status" value="1"/>
</dbReference>